<protein>
    <submittedName>
        <fullName evidence="3">Uncharacterized protein</fullName>
    </submittedName>
</protein>
<sequence>MTTTEDPPVRPPRPHVVTVAFWLQIALVTVLLLLVALVVWHAFYWNGEIDRALAAVPDADPAEVAGERSSNVVPSAVLGGLAVLVALGWGITAIGVRRGSNPARITTFVLGGALALLCIGPGCSGALLVPFFMIAGDPEGDYDEYDDPGADPGESKFLDTLYSSSTYGSDDLFFGLGGIGVLLVVGLTIAVVVLLLTPTANRWFNPRTASAPPAIGYPAPAAFVLPPGYMICPDPRAHVVPAGAPPVVPPTSDATPPTSDASPAATPDAGTEASPGADAPPPDGPGTP</sequence>
<keyword evidence="4" id="KW-1185">Reference proteome</keyword>
<feature type="transmembrane region" description="Helical" evidence="2">
    <location>
        <begin position="108"/>
        <end position="135"/>
    </location>
</feature>
<feature type="compositionally biased region" description="Pro residues" evidence="1">
    <location>
        <begin position="278"/>
        <end position="288"/>
    </location>
</feature>
<keyword evidence="2" id="KW-0812">Transmembrane</keyword>
<organism evidence="3 4">
    <name type="scientific">Micromonospora siamensis</name>
    <dbReference type="NCBI Taxonomy" id="299152"/>
    <lineage>
        <taxon>Bacteria</taxon>
        <taxon>Bacillati</taxon>
        <taxon>Actinomycetota</taxon>
        <taxon>Actinomycetes</taxon>
        <taxon>Micromonosporales</taxon>
        <taxon>Micromonosporaceae</taxon>
        <taxon>Micromonospora</taxon>
    </lineage>
</organism>
<name>A0A1C5GY30_9ACTN</name>
<dbReference type="AlphaFoldDB" id="A0A1C5GY30"/>
<feature type="region of interest" description="Disordered" evidence="1">
    <location>
        <begin position="242"/>
        <end position="288"/>
    </location>
</feature>
<evidence type="ECO:0000256" key="1">
    <source>
        <dbReference type="SAM" id="MobiDB-lite"/>
    </source>
</evidence>
<reference evidence="3 4" key="1">
    <citation type="submission" date="2016-06" db="EMBL/GenBank/DDBJ databases">
        <authorList>
            <person name="Kjaerup R.B."/>
            <person name="Dalgaard T.S."/>
            <person name="Juul-Madsen H.R."/>
        </authorList>
    </citation>
    <scope>NUCLEOTIDE SEQUENCE [LARGE SCALE GENOMIC DNA]</scope>
    <source>
        <strain evidence="3 4">DSM 45097</strain>
    </source>
</reference>
<keyword evidence="2" id="KW-0472">Membrane</keyword>
<feature type="compositionally biased region" description="Low complexity" evidence="1">
    <location>
        <begin position="250"/>
        <end position="269"/>
    </location>
</feature>
<accession>A0A1C5GY30</accession>
<gene>
    <name evidence="3" type="ORF">GA0074704_0720</name>
</gene>
<feature type="transmembrane region" description="Helical" evidence="2">
    <location>
        <begin position="172"/>
        <end position="197"/>
    </location>
</feature>
<evidence type="ECO:0000256" key="2">
    <source>
        <dbReference type="SAM" id="Phobius"/>
    </source>
</evidence>
<keyword evidence="2" id="KW-1133">Transmembrane helix</keyword>
<feature type="transmembrane region" description="Helical" evidence="2">
    <location>
        <begin position="76"/>
        <end position="96"/>
    </location>
</feature>
<proteinExistence type="predicted"/>
<feature type="transmembrane region" description="Helical" evidence="2">
    <location>
        <begin position="21"/>
        <end position="43"/>
    </location>
</feature>
<dbReference type="EMBL" id="LT607751">
    <property type="protein sequence ID" value="SCG38729.1"/>
    <property type="molecule type" value="Genomic_DNA"/>
</dbReference>
<evidence type="ECO:0000313" key="3">
    <source>
        <dbReference type="EMBL" id="SCG38729.1"/>
    </source>
</evidence>
<evidence type="ECO:0000313" key="4">
    <source>
        <dbReference type="Proteomes" id="UP000198210"/>
    </source>
</evidence>
<dbReference type="RefSeq" id="WP_088969169.1">
    <property type="nucleotide sequence ID" value="NZ_JBHLYF010000015.1"/>
</dbReference>
<dbReference type="Proteomes" id="UP000198210">
    <property type="component" value="Chromosome I"/>
</dbReference>